<dbReference type="Pfam" id="PF13515">
    <property type="entry name" value="FUSC_2"/>
    <property type="match status" value="1"/>
</dbReference>
<protein>
    <recommendedName>
        <fullName evidence="6">Integral membrane bound transporter domain-containing protein</fullName>
    </recommendedName>
</protein>
<feature type="transmembrane region" description="Helical" evidence="5">
    <location>
        <begin position="320"/>
        <end position="339"/>
    </location>
</feature>
<sequence>MAQSMAENQTISEILRLKPASWHWGRAIRAAFCIGFPFAAGLFFDDIMTGMWIAMGCLMMVTGESSGSYSSVYKKMLISAPIGALGYLLGYLGSLPWAVVVIAMMIVGFLAAMLSSKNGTLSIGTLQTLLLGSIALGVPAITPFWQPAVLYLVGAVFYAVVLGIEVLICGWHSRDERPQEEQKKPQPHSVNSMSAAAPAIAFAVCLAVAYCAHWLDHNAHWFWIPLTVGLVMKPDFGSIRDRAIQRVIGTIAGVVIGAIVLVTLSKGALFVAVMAVFAGILPWAMQRSYILQAIFLTPLILMLVDVIVPGTGDFDYGVQRLVDTAIGGAIVIILGYLPLRYFNRPSS</sequence>
<feature type="transmembrane region" description="Helical" evidence="5">
    <location>
        <begin position="251"/>
        <end position="283"/>
    </location>
</feature>
<feature type="transmembrane region" description="Helical" evidence="5">
    <location>
        <begin position="95"/>
        <end position="114"/>
    </location>
</feature>
<evidence type="ECO:0000313" key="7">
    <source>
        <dbReference type="EMBL" id="TPF75557.1"/>
    </source>
</evidence>
<feature type="transmembrane region" description="Helical" evidence="5">
    <location>
        <begin position="192"/>
        <end position="215"/>
    </location>
</feature>
<evidence type="ECO:0000259" key="6">
    <source>
        <dbReference type="Pfam" id="PF13515"/>
    </source>
</evidence>
<dbReference type="Proteomes" id="UP000315388">
    <property type="component" value="Unassembled WGS sequence"/>
</dbReference>
<dbReference type="EMBL" id="VEWJ01000005">
    <property type="protein sequence ID" value="TPF75557.1"/>
    <property type="molecule type" value="Genomic_DNA"/>
</dbReference>
<evidence type="ECO:0000313" key="8">
    <source>
        <dbReference type="Proteomes" id="UP000315388"/>
    </source>
</evidence>
<evidence type="ECO:0000256" key="3">
    <source>
        <dbReference type="ARBA" id="ARBA00022989"/>
    </source>
</evidence>
<gene>
    <name evidence="7" type="ORF">FHY56_09915</name>
</gene>
<feature type="domain" description="Integral membrane bound transporter" evidence="6">
    <location>
        <begin position="210"/>
        <end position="333"/>
    </location>
</feature>
<comment type="caution">
    <text evidence="7">The sequence shown here is derived from an EMBL/GenBank/DDBJ whole genome shotgun (WGS) entry which is preliminary data.</text>
</comment>
<evidence type="ECO:0000256" key="5">
    <source>
        <dbReference type="SAM" id="Phobius"/>
    </source>
</evidence>
<comment type="subcellular location">
    <subcellularLocation>
        <location evidence="1">Membrane</location>
        <topology evidence="1">Multi-pass membrane protein</topology>
    </subcellularLocation>
</comment>
<name>A0A502BP18_9HYPH</name>
<evidence type="ECO:0000256" key="1">
    <source>
        <dbReference type="ARBA" id="ARBA00004141"/>
    </source>
</evidence>
<keyword evidence="8" id="KW-1185">Reference proteome</keyword>
<proteinExistence type="predicted"/>
<accession>A0A502BP18</accession>
<evidence type="ECO:0000256" key="4">
    <source>
        <dbReference type="ARBA" id="ARBA00023136"/>
    </source>
</evidence>
<feature type="transmembrane region" description="Helical" evidence="5">
    <location>
        <begin position="148"/>
        <end position="171"/>
    </location>
</feature>
<reference evidence="7 8" key="1">
    <citation type="journal article" date="2003" name="Int. J. Syst. Evol. Microbiol.">
        <title>Towards a standardized format for the description of a novel species (of an established genus): Ochrobactrum gallinifaecis sp. nov.</title>
        <authorList>
            <person name="Kampfer P."/>
            <person name="Buczolits S."/>
            <person name="Albrecht A."/>
            <person name="Busse H.J."/>
            <person name="Stackebrandt E."/>
        </authorList>
    </citation>
    <scope>NUCLEOTIDE SEQUENCE [LARGE SCALE GENOMIC DNA]</scope>
    <source>
        <strain evidence="7 8">ISO 196</strain>
    </source>
</reference>
<feature type="transmembrane region" description="Helical" evidence="5">
    <location>
        <begin position="121"/>
        <end position="142"/>
    </location>
</feature>
<dbReference type="GO" id="GO:0016020">
    <property type="term" value="C:membrane"/>
    <property type="evidence" value="ECO:0007669"/>
    <property type="project" value="UniProtKB-SubCell"/>
</dbReference>
<dbReference type="AlphaFoldDB" id="A0A502BP18"/>
<keyword evidence="4 5" id="KW-0472">Membrane</keyword>
<feature type="transmembrane region" description="Helical" evidence="5">
    <location>
        <begin position="289"/>
        <end position="308"/>
    </location>
</feature>
<dbReference type="InterPro" id="IPR049453">
    <property type="entry name" value="Memb_transporter_dom"/>
</dbReference>
<evidence type="ECO:0000256" key="2">
    <source>
        <dbReference type="ARBA" id="ARBA00022692"/>
    </source>
</evidence>
<organism evidence="7 8">
    <name type="scientific">Brucella gallinifaecis</name>
    <dbReference type="NCBI Taxonomy" id="215590"/>
    <lineage>
        <taxon>Bacteria</taxon>
        <taxon>Pseudomonadati</taxon>
        <taxon>Pseudomonadota</taxon>
        <taxon>Alphaproteobacteria</taxon>
        <taxon>Hyphomicrobiales</taxon>
        <taxon>Brucellaceae</taxon>
        <taxon>Brucella/Ochrobactrum group</taxon>
        <taxon>Brucella</taxon>
    </lineage>
</organism>
<feature type="transmembrane region" description="Helical" evidence="5">
    <location>
        <begin position="27"/>
        <end position="60"/>
    </location>
</feature>
<keyword evidence="2 5" id="KW-0812">Transmembrane</keyword>
<keyword evidence="3 5" id="KW-1133">Transmembrane helix</keyword>